<dbReference type="PROSITE" id="PS50222">
    <property type="entry name" value="EF_HAND_2"/>
    <property type="match status" value="1"/>
</dbReference>
<dbReference type="InterPro" id="IPR018247">
    <property type="entry name" value="EF_Hand_1_Ca_BS"/>
</dbReference>
<evidence type="ECO:0000259" key="2">
    <source>
        <dbReference type="PROSITE" id="PS50222"/>
    </source>
</evidence>
<dbReference type="Gene3D" id="1.10.238.10">
    <property type="entry name" value="EF-hand"/>
    <property type="match status" value="1"/>
</dbReference>
<reference evidence="3" key="1">
    <citation type="submission" date="2021-02" db="EMBL/GenBank/DDBJ databases">
        <authorList>
            <person name="Dougan E. K."/>
            <person name="Rhodes N."/>
            <person name="Thang M."/>
            <person name="Chan C."/>
        </authorList>
    </citation>
    <scope>NUCLEOTIDE SEQUENCE</scope>
</reference>
<proteinExistence type="predicted"/>
<dbReference type="OrthoDB" id="10392999at2759"/>
<feature type="domain" description="EF-hand" evidence="2">
    <location>
        <begin position="112"/>
        <end position="138"/>
    </location>
</feature>
<dbReference type="SUPFAM" id="SSF47473">
    <property type="entry name" value="EF-hand"/>
    <property type="match status" value="1"/>
</dbReference>
<evidence type="ECO:0000313" key="3">
    <source>
        <dbReference type="EMBL" id="CAE7261414.1"/>
    </source>
</evidence>
<evidence type="ECO:0000313" key="4">
    <source>
        <dbReference type="Proteomes" id="UP000604046"/>
    </source>
</evidence>
<dbReference type="GO" id="GO:0005509">
    <property type="term" value="F:calcium ion binding"/>
    <property type="evidence" value="ECO:0007669"/>
    <property type="project" value="InterPro"/>
</dbReference>
<gene>
    <name evidence="3" type="primary">nhaD</name>
    <name evidence="3" type="ORF">SNAT2548_LOCUS13688</name>
</gene>
<dbReference type="InterPro" id="IPR011992">
    <property type="entry name" value="EF-hand-dom_pair"/>
</dbReference>
<protein>
    <submittedName>
        <fullName evidence="3">NhaD protein</fullName>
    </submittedName>
</protein>
<accession>A0A812MAF3</accession>
<feature type="non-terminal residue" evidence="3">
    <location>
        <position position="162"/>
    </location>
</feature>
<comment type="caution">
    <text evidence="3">The sequence shown here is derived from an EMBL/GenBank/DDBJ whole genome shotgun (WGS) entry which is preliminary data.</text>
</comment>
<evidence type="ECO:0000256" key="1">
    <source>
        <dbReference type="ARBA" id="ARBA00022837"/>
    </source>
</evidence>
<dbReference type="Proteomes" id="UP000604046">
    <property type="component" value="Unassembled WGS sequence"/>
</dbReference>
<dbReference type="InterPro" id="IPR002048">
    <property type="entry name" value="EF_hand_dom"/>
</dbReference>
<organism evidence="3 4">
    <name type="scientific">Symbiodinium natans</name>
    <dbReference type="NCBI Taxonomy" id="878477"/>
    <lineage>
        <taxon>Eukaryota</taxon>
        <taxon>Sar</taxon>
        <taxon>Alveolata</taxon>
        <taxon>Dinophyceae</taxon>
        <taxon>Suessiales</taxon>
        <taxon>Symbiodiniaceae</taxon>
        <taxon>Symbiodinium</taxon>
    </lineage>
</organism>
<dbReference type="AlphaFoldDB" id="A0A812MAF3"/>
<dbReference type="PROSITE" id="PS00018">
    <property type="entry name" value="EF_HAND_1"/>
    <property type="match status" value="1"/>
</dbReference>
<keyword evidence="4" id="KW-1185">Reference proteome</keyword>
<keyword evidence="1" id="KW-0106">Calcium</keyword>
<name>A0A812MAF3_9DINO</name>
<dbReference type="EMBL" id="CAJNDS010001469">
    <property type="protein sequence ID" value="CAE7261414.1"/>
    <property type="molecule type" value="Genomic_DNA"/>
</dbReference>
<sequence length="162" mass="17684">MPSEVEKAPSGRQELPIEPKLAGRHLPSLLIQAFGMQVADNVEELQQMLASGQGFRKTATSEATGEGSETATISFKEFLILARRTREMEMLQLSQEMPGMLNTPSTAAKGDFENADTDGNGTISDKELVKFLEGKEFTPLKKVVQEVLMEVAAEAIQGQQDL</sequence>